<dbReference type="AlphaFoldDB" id="A0A2U3E3I0"/>
<protein>
    <submittedName>
        <fullName evidence="2">Uncharacterized protein</fullName>
    </submittedName>
</protein>
<evidence type="ECO:0000313" key="3">
    <source>
        <dbReference type="Proteomes" id="UP000245956"/>
    </source>
</evidence>
<evidence type="ECO:0000256" key="1">
    <source>
        <dbReference type="SAM" id="MobiDB-lite"/>
    </source>
</evidence>
<evidence type="ECO:0000313" key="2">
    <source>
        <dbReference type="EMBL" id="PWI69071.1"/>
    </source>
</evidence>
<proteinExistence type="predicted"/>
<reference evidence="2 3" key="1">
    <citation type="journal article" date="2016" name="Front. Microbiol.">
        <title>Genome and transcriptome sequences reveal the specific parasitism of the nematophagous Purpureocillium lilacinum 36-1.</title>
        <authorList>
            <person name="Xie J."/>
            <person name="Li S."/>
            <person name="Mo C."/>
            <person name="Xiao X."/>
            <person name="Peng D."/>
            <person name="Wang G."/>
            <person name="Xiao Y."/>
        </authorList>
    </citation>
    <scope>NUCLEOTIDE SEQUENCE [LARGE SCALE GENOMIC DNA]</scope>
    <source>
        <strain evidence="2 3">36-1</strain>
    </source>
</reference>
<comment type="caution">
    <text evidence="2">The sequence shown here is derived from an EMBL/GenBank/DDBJ whole genome shotgun (WGS) entry which is preliminary data.</text>
</comment>
<organism evidence="2 3">
    <name type="scientific">Purpureocillium lilacinum</name>
    <name type="common">Paecilomyces lilacinus</name>
    <dbReference type="NCBI Taxonomy" id="33203"/>
    <lineage>
        <taxon>Eukaryota</taxon>
        <taxon>Fungi</taxon>
        <taxon>Dikarya</taxon>
        <taxon>Ascomycota</taxon>
        <taxon>Pezizomycotina</taxon>
        <taxon>Sordariomycetes</taxon>
        <taxon>Hypocreomycetidae</taxon>
        <taxon>Hypocreales</taxon>
        <taxon>Ophiocordycipitaceae</taxon>
        <taxon>Purpureocillium</taxon>
    </lineage>
</organism>
<accession>A0A2U3E3I0</accession>
<feature type="compositionally biased region" description="Basic and acidic residues" evidence="1">
    <location>
        <begin position="1"/>
        <end position="18"/>
    </location>
</feature>
<name>A0A2U3E3I0_PURLI</name>
<feature type="region of interest" description="Disordered" evidence="1">
    <location>
        <begin position="1"/>
        <end position="39"/>
    </location>
</feature>
<gene>
    <name evidence="2" type="ORF">PCL_01456</name>
</gene>
<dbReference type="Proteomes" id="UP000245956">
    <property type="component" value="Unassembled WGS sequence"/>
</dbReference>
<dbReference type="EMBL" id="LCWV01000013">
    <property type="protein sequence ID" value="PWI69071.1"/>
    <property type="molecule type" value="Genomic_DNA"/>
</dbReference>
<sequence length="98" mass="10232">MWKDGRERDGGSKRRDGQTKQPGLGTSDEGGWMGGRVEGGSAGGHFSGRRWCWCSGAGAVAGAGAGARWWGGYLAWISRGWTAVGFCALLSRAPLGTD</sequence>